<comment type="caution">
    <text evidence="1">The sequence shown here is derived from an EMBL/GenBank/DDBJ whole genome shotgun (WGS) entry which is preliminary data.</text>
</comment>
<name>A0ABD1PQW2_9LAMI</name>
<dbReference type="Proteomes" id="UP001604336">
    <property type="component" value="Unassembled WGS sequence"/>
</dbReference>
<keyword evidence="2" id="KW-1185">Reference proteome</keyword>
<gene>
    <name evidence="1" type="ORF">Adt_42157</name>
</gene>
<accession>A0ABD1PQW2</accession>
<protein>
    <submittedName>
        <fullName evidence="1">Uncharacterized protein</fullName>
    </submittedName>
</protein>
<dbReference type="AlphaFoldDB" id="A0ABD1PQW2"/>
<organism evidence="1 2">
    <name type="scientific">Abeliophyllum distichum</name>
    <dbReference type="NCBI Taxonomy" id="126358"/>
    <lineage>
        <taxon>Eukaryota</taxon>
        <taxon>Viridiplantae</taxon>
        <taxon>Streptophyta</taxon>
        <taxon>Embryophyta</taxon>
        <taxon>Tracheophyta</taxon>
        <taxon>Spermatophyta</taxon>
        <taxon>Magnoliopsida</taxon>
        <taxon>eudicotyledons</taxon>
        <taxon>Gunneridae</taxon>
        <taxon>Pentapetalae</taxon>
        <taxon>asterids</taxon>
        <taxon>lamiids</taxon>
        <taxon>Lamiales</taxon>
        <taxon>Oleaceae</taxon>
        <taxon>Forsythieae</taxon>
        <taxon>Abeliophyllum</taxon>
    </lineage>
</organism>
<proteinExistence type="predicted"/>
<dbReference type="EMBL" id="JBFOLK010000013">
    <property type="protein sequence ID" value="KAL2466306.1"/>
    <property type="molecule type" value="Genomic_DNA"/>
</dbReference>
<reference evidence="2" key="1">
    <citation type="submission" date="2024-07" db="EMBL/GenBank/DDBJ databases">
        <title>Two chromosome-level genome assemblies of Korean endemic species Abeliophyllum distichum and Forsythia ovata (Oleaceae).</title>
        <authorList>
            <person name="Jang H."/>
        </authorList>
    </citation>
    <scope>NUCLEOTIDE SEQUENCE [LARGE SCALE GENOMIC DNA]</scope>
</reference>
<evidence type="ECO:0000313" key="2">
    <source>
        <dbReference type="Proteomes" id="UP001604336"/>
    </source>
</evidence>
<sequence length="122" mass="13435">MALRPLQNNSVNTRGTLIAVATTKHIKTEAKRHHIFTFHTFHHAFTFPNILSGPSSGEAYNKHWILVLTKIHILIAVATTEHIRTEAIATTNSHSTPSITPSLSPTSYPALQAVKLTTNIGY</sequence>
<evidence type="ECO:0000313" key="1">
    <source>
        <dbReference type="EMBL" id="KAL2466306.1"/>
    </source>
</evidence>